<dbReference type="Gene3D" id="3.50.50.60">
    <property type="entry name" value="FAD/NAD(P)-binding domain"/>
    <property type="match status" value="1"/>
</dbReference>
<dbReference type="InterPro" id="IPR036188">
    <property type="entry name" value="FAD/NAD-bd_sf"/>
</dbReference>
<feature type="domain" description="FAD dependent oxidoreductase" evidence="2">
    <location>
        <begin position="40"/>
        <end position="403"/>
    </location>
</feature>
<dbReference type="Gene3D" id="3.30.9.10">
    <property type="entry name" value="D-Amino Acid Oxidase, subunit A, domain 2"/>
    <property type="match status" value="1"/>
</dbReference>
<dbReference type="RefSeq" id="WP_265283367.1">
    <property type="nucleotide sequence ID" value="NZ_QZCW01000005.1"/>
</dbReference>
<dbReference type="GeneID" id="77319242"/>
<reference evidence="4" key="1">
    <citation type="submission" date="2023-07" db="EMBL/GenBank/DDBJ databases">
        <title>Verminephrobacter genomes.</title>
        <authorList>
            <person name="Lund M.B."/>
        </authorList>
    </citation>
    <scope>NUCLEOTIDE SEQUENCE [LARGE SCALE GENOMIC DNA]</scope>
    <source>
        <strain evidence="4">AtM5-05</strain>
    </source>
</reference>
<gene>
    <name evidence="3" type="ORF">D5039_21155</name>
</gene>
<keyword evidence="4" id="KW-1185">Reference proteome</keyword>
<accession>A0ABT3KZ17</accession>
<protein>
    <submittedName>
        <fullName evidence="3">FAD-dependent oxidoreductase</fullName>
    </submittedName>
</protein>
<name>A0ABT3KZ17_9BURK</name>
<sequence>MAPIRLRTPAIAAPGERSFWLQDIAAAAVTPPLVGSACTDVAIVGGGYTGLWTALRIREAAPGMRITILEADFCGSGASGRNGGQLHSWYAEIDRLSAVVGLDEALRLCAGTVEAIDELVELQRSGSIAMDLRLGGWMWTASARAQEGAWTRAVQITDAAGAARFRTLTAAEIARRCGSPVSYAGVVEEHAGTVHPAKLARGLRDLALARGVEIHESSPVRDISPGPPATLRTARGELRAQKVVLAANAWLAALPQLRRHLYVVDSQLIATEPIADRLDQMGWEPGLAICDAQQQVLYYQRSRSGRVVFGRGSGGIAFRGDFGAGFNRHPERGQHNVRELHRVYPGLAGVRVDHDWAGPIDCVPEQVPVFDHLAGHPDIVFGMGFNGSGIAQTPVAGRILASLVLGRKDAWSRSGLVGLARRARLPPEPWRYVGAQLVRQAIRCKNDAEIRNAGAPAWTRLALRLMPGSRGDR</sequence>
<dbReference type="SUPFAM" id="SSF51905">
    <property type="entry name" value="FAD/NAD(P)-binding domain"/>
    <property type="match status" value="1"/>
</dbReference>
<proteinExistence type="predicted"/>
<evidence type="ECO:0000313" key="3">
    <source>
        <dbReference type="EMBL" id="MCW5323562.1"/>
    </source>
</evidence>
<dbReference type="Pfam" id="PF01266">
    <property type="entry name" value="DAO"/>
    <property type="match status" value="1"/>
</dbReference>
<evidence type="ECO:0000259" key="2">
    <source>
        <dbReference type="Pfam" id="PF01266"/>
    </source>
</evidence>
<organism evidence="3 4">
    <name type="scientific">Verminephrobacter aporrectodeae subsp. tuberculatae</name>
    <dbReference type="NCBI Taxonomy" id="1110392"/>
    <lineage>
        <taxon>Bacteria</taxon>
        <taxon>Pseudomonadati</taxon>
        <taxon>Pseudomonadota</taxon>
        <taxon>Betaproteobacteria</taxon>
        <taxon>Burkholderiales</taxon>
        <taxon>Comamonadaceae</taxon>
        <taxon>Verminephrobacter</taxon>
    </lineage>
</organism>
<dbReference type="InterPro" id="IPR006076">
    <property type="entry name" value="FAD-dep_OxRdtase"/>
</dbReference>
<evidence type="ECO:0000256" key="1">
    <source>
        <dbReference type="ARBA" id="ARBA00023002"/>
    </source>
</evidence>
<dbReference type="EMBL" id="QZCW01000005">
    <property type="protein sequence ID" value="MCW5323562.1"/>
    <property type="molecule type" value="Genomic_DNA"/>
</dbReference>
<dbReference type="PANTHER" id="PTHR13847">
    <property type="entry name" value="SARCOSINE DEHYDROGENASE-RELATED"/>
    <property type="match status" value="1"/>
</dbReference>
<keyword evidence="1" id="KW-0560">Oxidoreductase</keyword>
<evidence type="ECO:0000313" key="4">
    <source>
        <dbReference type="Proteomes" id="UP001208935"/>
    </source>
</evidence>
<comment type="caution">
    <text evidence="3">The sequence shown here is derived from an EMBL/GenBank/DDBJ whole genome shotgun (WGS) entry which is preliminary data.</text>
</comment>
<dbReference type="Proteomes" id="UP001208935">
    <property type="component" value="Unassembled WGS sequence"/>
</dbReference>
<dbReference type="PANTHER" id="PTHR13847:SF285">
    <property type="entry name" value="FAD DEPENDENT OXIDOREDUCTASE DOMAIN-CONTAINING PROTEIN"/>
    <property type="match status" value="1"/>
</dbReference>